<feature type="compositionally biased region" description="Basic and acidic residues" evidence="1">
    <location>
        <begin position="15"/>
        <end position="25"/>
    </location>
</feature>
<name>A0A0E9PHE3_ANGAN</name>
<protein>
    <submittedName>
        <fullName evidence="2">Uncharacterized protein</fullName>
    </submittedName>
</protein>
<sequence>MKTIKRIKTFPPPLTREKLPHNDSD</sequence>
<dbReference type="EMBL" id="GBXM01105082">
    <property type="protein sequence ID" value="JAH03495.1"/>
    <property type="molecule type" value="Transcribed_RNA"/>
</dbReference>
<proteinExistence type="predicted"/>
<evidence type="ECO:0000256" key="1">
    <source>
        <dbReference type="SAM" id="MobiDB-lite"/>
    </source>
</evidence>
<dbReference type="AlphaFoldDB" id="A0A0E9PHE3"/>
<accession>A0A0E9PHE3</accession>
<feature type="region of interest" description="Disordered" evidence="1">
    <location>
        <begin position="1"/>
        <end position="25"/>
    </location>
</feature>
<reference evidence="2" key="1">
    <citation type="submission" date="2014-11" db="EMBL/GenBank/DDBJ databases">
        <authorList>
            <person name="Amaro Gonzalez C."/>
        </authorList>
    </citation>
    <scope>NUCLEOTIDE SEQUENCE</scope>
</reference>
<organism evidence="2">
    <name type="scientific">Anguilla anguilla</name>
    <name type="common">European freshwater eel</name>
    <name type="synonym">Muraena anguilla</name>
    <dbReference type="NCBI Taxonomy" id="7936"/>
    <lineage>
        <taxon>Eukaryota</taxon>
        <taxon>Metazoa</taxon>
        <taxon>Chordata</taxon>
        <taxon>Craniata</taxon>
        <taxon>Vertebrata</taxon>
        <taxon>Euteleostomi</taxon>
        <taxon>Actinopterygii</taxon>
        <taxon>Neopterygii</taxon>
        <taxon>Teleostei</taxon>
        <taxon>Anguilliformes</taxon>
        <taxon>Anguillidae</taxon>
        <taxon>Anguilla</taxon>
    </lineage>
</organism>
<evidence type="ECO:0000313" key="2">
    <source>
        <dbReference type="EMBL" id="JAH03495.1"/>
    </source>
</evidence>
<reference evidence="2" key="2">
    <citation type="journal article" date="2015" name="Fish Shellfish Immunol.">
        <title>Early steps in the European eel (Anguilla anguilla)-Vibrio vulnificus interaction in the gills: Role of the RtxA13 toxin.</title>
        <authorList>
            <person name="Callol A."/>
            <person name="Pajuelo D."/>
            <person name="Ebbesson L."/>
            <person name="Teles M."/>
            <person name="MacKenzie S."/>
            <person name="Amaro C."/>
        </authorList>
    </citation>
    <scope>NUCLEOTIDE SEQUENCE</scope>
</reference>